<dbReference type="RefSeq" id="WP_110882635.1">
    <property type="nucleotide sequence ID" value="NZ_VMKP01000004.1"/>
</dbReference>
<gene>
    <name evidence="1" type="ORF">FPL11_09460</name>
</gene>
<organism evidence="1 2">
    <name type="scientific">Spiribacter aquaticus</name>
    <dbReference type="NCBI Taxonomy" id="1935996"/>
    <lineage>
        <taxon>Bacteria</taxon>
        <taxon>Pseudomonadati</taxon>
        <taxon>Pseudomonadota</taxon>
        <taxon>Gammaproteobacteria</taxon>
        <taxon>Chromatiales</taxon>
        <taxon>Ectothiorhodospiraceae</taxon>
        <taxon>Spiribacter</taxon>
    </lineage>
</organism>
<accession>A0A557RFF0</accession>
<evidence type="ECO:0000313" key="1">
    <source>
        <dbReference type="EMBL" id="TVO63871.1"/>
    </source>
</evidence>
<keyword evidence="2" id="KW-1185">Reference proteome</keyword>
<dbReference type="EMBL" id="VMKP01000004">
    <property type="protein sequence ID" value="TVO63871.1"/>
    <property type="molecule type" value="Genomic_DNA"/>
</dbReference>
<proteinExistence type="predicted"/>
<dbReference type="AlphaFoldDB" id="A0A557RFF0"/>
<comment type="caution">
    <text evidence="1">The sequence shown here is derived from an EMBL/GenBank/DDBJ whole genome shotgun (WGS) entry which is preliminary data.</text>
</comment>
<reference evidence="1 2" key="1">
    <citation type="submission" date="2019-07" db="EMBL/GenBank/DDBJ databases">
        <title>Reclasification of Spiribacter aquaticus.</title>
        <authorList>
            <person name="Leon M.J."/>
            <person name="Sanchez-Porro C."/>
            <person name="Ventosa A."/>
        </authorList>
    </citation>
    <scope>NUCLEOTIDE SEQUENCE [LARGE SCALE GENOMIC DNA]</scope>
    <source>
        <strain evidence="1 2">SP30</strain>
    </source>
</reference>
<name>A0A557RFF0_9GAMM</name>
<dbReference type="Proteomes" id="UP000316688">
    <property type="component" value="Unassembled WGS sequence"/>
</dbReference>
<sequence>MARDYIRPEISERLYQELAGGRQLLINPRKADLLLALDAVQHSARKRRLTEPTVLRGWRRFQSGERDPLALATQTRAPAHYQWPVECTILQAVTLTPRLTGALLERAAIQPGESLEWPIPLEAEAGRARRNAMVTAFWMHLSDEDIRQLDRYTAAA</sequence>
<evidence type="ECO:0000313" key="2">
    <source>
        <dbReference type="Proteomes" id="UP000316688"/>
    </source>
</evidence>
<protein>
    <submittedName>
        <fullName evidence="1">Uncharacterized protein</fullName>
    </submittedName>
</protein>